<sequence>MIKNQLRFRGLNCLMEIERINVNIDVVSKEIAEMIVDKKELNEVVKGTTRDKKEVEKEVSNAEEGKYESLDKEGKYGSLYREGKYESLDKEGKYESLDREAEDNRNCEKLGIEVEVRVKD</sequence>
<gene>
    <name evidence="2" type="ORF">Tci_052655</name>
</gene>
<dbReference type="AlphaFoldDB" id="A0A6L2N5F0"/>
<organism evidence="2">
    <name type="scientific">Tanacetum cinerariifolium</name>
    <name type="common">Dalmatian daisy</name>
    <name type="synonym">Chrysanthemum cinerariifolium</name>
    <dbReference type="NCBI Taxonomy" id="118510"/>
    <lineage>
        <taxon>Eukaryota</taxon>
        <taxon>Viridiplantae</taxon>
        <taxon>Streptophyta</taxon>
        <taxon>Embryophyta</taxon>
        <taxon>Tracheophyta</taxon>
        <taxon>Spermatophyta</taxon>
        <taxon>Magnoliopsida</taxon>
        <taxon>eudicotyledons</taxon>
        <taxon>Gunneridae</taxon>
        <taxon>Pentapetalae</taxon>
        <taxon>asterids</taxon>
        <taxon>campanulids</taxon>
        <taxon>Asterales</taxon>
        <taxon>Asteraceae</taxon>
        <taxon>Asteroideae</taxon>
        <taxon>Anthemideae</taxon>
        <taxon>Anthemidinae</taxon>
        <taxon>Tanacetum</taxon>
    </lineage>
</organism>
<evidence type="ECO:0000313" key="2">
    <source>
        <dbReference type="EMBL" id="GEU80677.1"/>
    </source>
</evidence>
<evidence type="ECO:0000256" key="1">
    <source>
        <dbReference type="SAM" id="Coils"/>
    </source>
</evidence>
<proteinExistence type="predicted"/>
<accession>A0A6L2N5F0</accession>
<dbReference type="EMBL" id="BKCJ010008123">
    <property type="protein sequence ID" value="GEU80677.1"/>
    <property type="molecule type" value="Genomic_DNA"/>
</dbReference>
<comment type="caution">
    <text evidence="2">The sequence shown here is derived from an EMBL/GenBank/DDBJ whole genome shotgun (WGS) entry which is preliminary data.</text>
</comment>
<keyword evidence="1" id="KW-0175">Coiled coil</keyword>
<protein>
    <submittedName>
        <fullName evidence="2">Uncharacterized protein</fullName>
    </submittedName>
</protein>
<feature type="coiled-coil region" evidence="1">
    <location>
        <begin position="38"/>
        <end position="65"/>
    </location>
</feature>
<reference evidence="2" key="1">
    <citation type="journal article" date="2019" name="Sci. Rep.">
        <title>Draft genome of Tanacetum cinerariifolium, the natural source of mosquito coil.</title>
        <authorList>
            <person name="Yamashiro T."/>
            <person name="Shiraishi A."/>
            <person name="Satake H."/>
            <person name="Nakayama K."/>
        </authorList>
    </citation>
    <scope>NUCLEOTIDE SEQUENCE</scope>
</reference>
<name>A0A6L2N5F0_TANCI</name>